<dbReference type="InterPro" id="IPR043128">
    <property type="entry name" value="Rev_trsase/Diguanyl_cyclase"/>
</dbReference>
<evidence type="ECO:0000256" key="3">
    <source>
        <dbReference type="SAM" id="Phobius"/>
    </source>
</evidence>
<name>A0A7R6SYU2_9BACT</name>
<gene>
    <name evidence="5" type="ORF">TTHT_0498</name>
</gene>
<feature type="transmembrane region" description="Helical" evidence="3">
    <location>
        <begin position="37"/>
        <end position="61"/>
    </location>
</feature>
<dbReference type="SUPFAM" id="SSF55073">
    <property type="entry name" value="Nucleotide cyclase"/>
    <property type="match status" value="1"/>
</dbReference>
<feature type="transmembrane region" description="Helical" evidence="3">
    <location>
        <begin position="68"/>
        <end position="89"/>
    </location>
</feature>
<dbReference type="SMART" id="SM00267">
    <property type="entry name" value="GGDEF"/>
    <property type="match status" value="1"/>
</dbReference>
<sequence>MCYFTLKSLIFYKKLIKLIESIVGEYMNNFATVDSALSAWSIFIQLMINIPLFLMFLISWFTAKRKVFVTWSIAWAINLIALVMVLLAANWEMSSYYETRVFFYSMYASAKIIFAVLLYLSAIQFSRRNEAINIPIIFLFSLALLFFMFFLAIDFHPVIIQFIVYGLVCLLFYSSVYVCVKTSLIECKVVAFGFFVQGTMFLHHFIILTLWFTKERVPVYMSRISFFDTISEFVLALTFFLGVIIRVINEYREMNIKLEQNQENLRTLVDIDPLTGLKNRRVLRSFFNSIKGQSGCIAFIDVNKFKQINDNWGHTVGDKCLTAIAIKMKEVFRFEDGLFRLGGDEFLIVCPEISKMEMINRLDKFKKEIKHFVKGVSLTVAVGVDTFEKDSHLDQVLKRADKEMYKNKKSV</sequence>
<feature type="transmembrane region" description="Helical" evidence="3">
    <location>
        <begin position="132"/>
        <end position="153"/>
    </location>
</feature>
<dbReference type="Pfam" id="PF00990">
    <property type="entry name" value="GGDEF"/>
    <property type="match status" value="1"/>
</dbReference>
<dbReference type="PROSITE" id="PS50887">
    <property type="entry name" value="GGDEF"/>
    <property type="match status" value="1"/>
</dbReference>
<dbReference type="KEGG" id="thyd:TTHT_0498"/>
<evidence type="ECO:0000256" key="1">
    <source>
        <dbReference type="ARBA" id="ARBA00012528"/>
    </source>
</evidence>
<dbReference type="CDD" id="cd01949">
    <property type="entry name" value="GGDEF"/>
    <property type="match status" value="1"/>
</dbReference>
<feature type="transmembrane region" description="Helical" evidence="3">
    <location>
        <begin position="192"/>
        <end position="212"/>
    </location>
</feature>
<evidence type="ECO:0000313" key="5">
    <source>
        <dbReference type="EMBL" id="BBB32087.1"/>
    </source>
</evidence>
<dbReference type="InterPro" id="IPR050469">
    <property type="entry name" value="Diguanylate_Cyclase"/>
</dbReference>
<comment type="catalytic activity">
    <reaction evidence="2">
        <text>2 GTP = 3',3'-c-di-GMP + 2 diphosphate</text>
        <dbReference type="Rhea" id="RHEA:24898"/>
        <dbReference type="ChEBI" id="CHEBI:33019"/>
        <dbReference type="ChEBI" id="CHEBI:37565"/>
        <dbReference type="ChEBI" id="CHEBI:58805"/>
        <dbReference type="EC" id="2.7.7.65"/>
    </reaction>
</comment>
<dbReference type="Gene3D" id="3.30.70.270">
    <property type="match status" value="1"/>
</dbReference>
<dbReference type="PANTHER" id="PTHR45138">
    <property type="entry name" value="REGULATORY COMPONENTS OF SENSORY TRANSDUCTION SYSTEM"/>
    <property type="match status" value="1"/>
</dbReference>
<dbReference type="EMBL" id="AP017470">
    <property type="protein sequence ID" value="BBB32087.1"/>
    <property type="molecule type" value="Genomic_DNA"/>
</dbReference>
<dbReference type="GO" id="GO:0052621">
    <property type="term" value="F:diguanylate cyclase activity"/>
    <property type="evidence" value="ECO:0007669"/>
    <property type="project" value="UniProtKB-EC"/>
</dbReference>
<proteinExistence type="predicted"/>
<keyword evidence="3" id="KW-1133">Transmembrane helix</keyword>
<keyword evidence="6" id="KW-1185">Reference proteome</keyword>
<dbReference type="PANTHER" id="PTHR45138:SF9">
    <property type="entry name" value="DIGUANYLATE CYCLASE DGCM-RELATED"/>
    <property type="match status" value="1"/>
</dbReference>
<evidence type="ECO:0000256" key="2">
    <source>
        <dbReference type="ARBA" id="ARBA00034247"/>
    </source>
</evidence>
<reference evidence="5 6" key="1">
    <citation type="journal article" date="2012" name="Extremophiles">
        <title>Thermotomaculum hydrothermale gen. nov., sp. nov., a novel heterotrophic thermophile within the phylum Acidobacteria from a deep-sea hydrothermal vent chimney in the Southern Okinawa Trough.</title>
        <authorList>
            <person name="Izumi H."/>
            <person name="Nunoura T."/>
            <person name="Miyazaki M."/>
            <person name="Mino S."/>
            <person name="Toki T."/>
            <person name="Takai K."/>
            <person name="Sako Y."/>
            <person name="Sawabe T."/>
            <person name="Nakagawa S."/>
        </authorList>
    </citation>
    <scope>NUCLEOTIDE SEQUENCE [LARGE SCALE GENOMIC DNA]</scope>
    <source>
        <strain evidence="5 6">AC55</strain>
    </source>
</reference>
<keyword evidence="3" id="KW-0812">Transmembrane</keyword>
<dbReference type="InterPro" id="IPR029787">
    <property type="entry name" value="Nucleotide_cyclase"/>
</dbReference>
<keyword evidence="3" id="KW-0472">Membrane</keyword>
<feature type="domain" description="GGDEF" evidence="4">
    <location>
        <begin position="293"/>
        <end position="411"/>
    </location>
</feature>
<feature type="transmembrane region" description="Helical" evidence="3">
    <location>
        <begin position="101"/>
        <end position="120"/>
    </location>
</feature>
<dbReference type="Proteomes" id="UP000595564">
    <property type="component" value="Chromosome"/>
</dbReference>
<protein>
    <recommendedName>
        <fullName evidence="1">diguanylate cyclase</fullName>
        <ecNumber evidence="1">2.7.7.65</ecNumber>
    </recommendedName>
</protein>
<organism evidence="5 6">
    <name type="scientific">Thermotomaculum hydrothermale</name>
    <dbReference type="NCBI Taxonomy" id="981385"/>
    <lineage>
        <taxon>Bacteria</taxon>
        <taxon>Pseudomonadati</taxon>
        <taxon>Acidobacteriota</taxon>
        <taxon>Holophagae</taxon>
        <taxon>Thermotomaculales</taxon>
        <taxon>Thermotomaculaceae</taxon>
        <taxon>Thermotomaculum</taxon>
    </lineage>
</organism>
<dbReference type="InterPro" id="IPR000160">
    <property type="entry name" value="GGDEF_dom"/>
</dbReference>
<dbReference type="AlphaFoldDB" id="A0A7R6SYU2"/>
<feature type="transmembrane region" description="Helical" evidence="3">
    <location>
        <begin position="159"/>
        <end position="180"/>
    </location>
</feature>
<evidence type="ECO:0000259" key="4">
    <source>
        <dbReference type="PROSITE" id="PS50887"/>
    </source>
</evidence>
<feature type="transmembrane region" description="Helical" evidence="3">
    <location>
        <begin position="224"/>
        <end position="248"/>
    </location>
</feature>
<dbReference type="EC" id="2.7.7.65" evidence="1"/>
<accession>A0A7R6SYU2</accession>
<dbReference type="NCBIfam" id="TIGR00254">
    <property type="entry name" value="GGDEF"/>
    <property type="match status" value="1"/>
</dbReference>
<evidence type="ECO:0000313" key="6">
    <source>
        <dbReference type="Proteomes" id="UP000595564"/>
    </source>
</evidence>